<reference evidence="4 5" key="1">
    <citation type="submission" date="2024-09" db="EMBL/GenBank/DDBJ databases">
        <authorList>
            <person name="Sun Q."/>
            <person name="Mori K."/>
        </authorList>
    </citation>
    <scope>NUCLEOTIDE SEQUENCE [LARGE SCALE GENOMIC DNA]</scope>
    <source>
        <strain evidence="4 5">JCM 4414</strain>
    </source>
</reference>
<feature type="domain" description="Putative adhesin Stv" evidence="2">
    <location>
        <begin position="450"/>
        <end position="560"/>
    </location>
</feature>
<dbReference type="InterPro" id="IPR049082">
    <property type="entry name" value="T7SS_signal"/>
</dbReference>
<name>A0ABV5QP88_9ACTN</name>
<dbReference type="Proteomes" id="UP001589716">
    <property type="component" value="Unassembled WGS sequence"/>
</dbReference>
<dbReference type="RefSeq" id="WP_345488163.1">
    <property type="nucleotide sequence ID" value="NZ_BAAAWU010000001.1"/>
</dbReference>
<keyword evidence="5" id="KW-1185">Reference proteome</keyword>
<dbReference type="EMBL" id="JBHMCT010000008">
    <property type="protein sequence ID" value="MFB9555332.1"/>
    <property type="molecule type" value="Genomic_DNA"/>
</dbReference>
<dbReference type="InterPro" id="IPR049002">
    <property type="entry name" value="Stv"/>
</dbReference>
<comment type="caution">
    <text evidence="4">The sequence shown here is derived from an EMBL/GenBank/DDBJ whole genome shotgun (WGS) entry which is preliminary data.</text>
</comment>
<proteinExistence type="predicted"/>
<organism evidence="4 5">
    <name type="scientific">Streptomyces roseoviridis</name>
    <dbReference type="NCBI Taxonomy" id="67361"/>
    <lineage>
        <taxon>Bacteria</taxon>
        <taxon>Bacillati</taxon>
        <taxon>Actinomycetota</taxon>
        <taxon>Actinomycetes</taxon>
        <taxon>Kitasatosporales</taxon>
        <taxon>Streptomycetaceae</taxon>
        <taxon>Streptomyces</taxon>
    </lineage>
</organism>
<evidence type="ECO:0000259" key="3">
    <source>
        <dbReference type="Pfam" id="PF21725"/>
    </source>
</evidence>
<evidence type="ECO:0000259" key="2">
    <source>
        <dbReference type="Pfam" id="PF21527"/>
    </source>
</evidence>
<evidence type="ECO:0000313" key="4">
    <source>
        <dbReference type="EMBL" id="MFB9555332.1"/>
    </source>
</evidence>
<gene>
    <name evidence="4" type="ORF">ACFFTP_14175</name>
</gene>
<evidence type="ECO:0000313" key="5">
    <source>
        <dbReference type="Proteomes" id="UP001589716"/>
    </source>
</evidence>
<feature type="region of interest" description="Disordered" evidence="1">
    <location>
        <begin position="383"/>
        <end position="409"/>
    </location>
</feature>
<accession>A0ABV5QP88</accession>
<feature type="domain" description="Putative T7SS secretion signal" evidence="3">
    <location>
        <begin position="21"/>
        <end position="259"/>
    </location>
</feature>
<protein>
    <submittedName>
        <fullName evidence="4">WXG100 family type VII secretion target</fullName>
    </submittedName>
</protein>
<dbReference type="Pfam" id="PF21725">
    <property type="entry name" value="T7SS_signal"/>
    <property type="match status" value="1"/>
</dbReference>
<feature type="compositionally biased region" description="Basic and acidic residues" evidence="1">
    <location>
        <begin position="198"/>
        <end position="209"/>
    </location>
</feature>
<dbReference type="Pfam" id="PF21527">
    <property type="entry name" value="Stv"/>
    <property type="match status" value="1"/>
</dbReference>
<evidence type="ECO:0000256" key="1">
    <source>
        <dbReference type="SAM" id="MobiDB-lite"/>
    </source>
</evidence>
<feature type="region of interest" description="Disordered" evidence="1">
    <location>
        <begin position="198"/>
        <end position="229"/>
    </location>
</feature>
<sequence>MGIGGLGALGDLVDKGVDLVDKGIDKGKEVVGEGVDYVTDKAGEGLRHYGYDGVAEAVEDWGDETASSLGAEVGEKQLGQTEEADELIHGKPERITSAVKNLRDFKQAFDLVGSGMKQLDASHWHGAAADAFRKRFETLPLDWLRAADAFGDAAQALETYGKTVTSAQGKAREAIALYKEAKEDYERAADAYEKKAKAYNDARTSDHPLPHPGEFSDPSTEKRRRAQEVLDDARKARNEAAEAAKTAVRAAMAHAPKEPTGRDKLKYELMDHGLAQGIELAHFGGGIIKGTAGLVNFVRSVNPLDPYNVTHPAEYYKGVNMTLAGLASTVANPDRALKNAWEAAKGDPSEFFGRLVPELIGTKGTGLVRGGLRAGLKGGVDVPGSGRRGLGDGLDGLTSRGSGGEIPSHADVKRAVIDSKPEPIKDRKWSDDDGRYYASQVLKGGRADGETVFAGHGYMERYAGETVVPEGTTISFYIPHAERLPGLNGVAVEGGSYPGGAVETFGPGDRIPDYTLAPPEPKGGGGFTVYENSTTVAKRTNLSELLKENMGNVHWAACRELE</sequence>